<reference evidence="1" key="1">
    <citation type="journal article" date="2022" name="bioRxiv">
        <title>Sequencing and chromosome-scale assembly of the giantPleurodeles waltlgenome.</title>
        <authorList>
            <person name="Brown T."/>
            <person name="Elewa A."/>
            <person name="Iarovenko S."/>
            <person name="Subramanian E."/>
            <person name="Araus A.J."/>
            <person name="Petzold A."/>
            <person name="Susuki M."/>
            <person name="Suzuki K.-i.T."/>
            <person name="Hayashi T."/>
            <person name="Toyoda A."/>
            <person name="Oliveira C."/>
            <person name="Osipova E."/>
            <person name="Leigh N.D."/>
            <person name="Simon A."/>
            <person name="Yun M.H."/>
        </authorList>
    </citation>
    <scope>NUCLEOTIDE SEQUENCE</scope>
    <source>
        <strain evidence="1">20211129_DDA</strain>
        <tissue evidence="1">Liver</tissue>
    </source>
</reference>
<dbReference type="AlphaFoldDB" id="A0AAV7RNS2"/>
<dbReference type="Proteomes" id="UP001066276">
    <property type="component" value="Chromosome 5"/>
</dbReference>
<organism evidence="1 2">
    <name type="scientific">Pleurodeles waltl</name>
    <name type="common">Iberian ribbed newt</name>
    <dbReference type="NCBI Taxonomy" id="8319"/>
    <lineage>
        <taxon>Eukaryota</taxon>
        <taxon>Metazoa</taxon>
        <taxon>Chordata</taxon>
        <taxon>Craniata</taxon>
        <taxon>Vertebrata</taxon>
        <taxon>Euteleostomi</taxon>
        <taxon>Amphibia</taxon>
        <taxon>Batrachia</taxon>
        <taxon>Caudata</taxon>
        <taxon>Salamandroidea</taxon>
        <taxon>Salamandridae</taxon>
        <taxon>Pleurodelinae</taxon>
        <taxon>Pleurodeles</taxon>
    </lineage>
</organism>
<protein>
    <submittedName>
        <fullName evidence="1">Uncharacterized protein</fullName>
    </submittedName>
</protein>
<comment type="caution">
    <text evidence="1">The sequence shown here is derived from an EMBL/GenBank/DDBJ whole genome shotgun (WGS) entry which is preliminary data.</text>
</comment>
<keyword evidence="2" id="KW-1185">Reference proteome</keyword>
<name>A0AAV7RNS2_PLEWA</name>
<dbReference type="EMBL" id="JANPWB010000009">
    <property type="protein sequence ID" value="KAJ1154454.1"/>
    <property type="molecule type" value="Genomic_DNA"/>
</dbReference>
<evidence type="ECO:0000313" key="2">
    <source>
        <dbReference type="Proteomes" id="UP001066276"/>
    </source>
</evidence>
<gene>
    <name evidence="1" type="ORF">NDU88_007206</name>
</gene>
<proteinExistence type="predicted"/>
<evidence type="ECO:0000313" key="1">
    <source>
        <dbReference type="EMBL" id="KAJ1154454.1"/>
    </source>
</evidence>
<accession>A0AAV7RNS2</accession>
<sequence>MLSGLLEWNAFGRKGCTKTPSTDRGWRGTDFNVEEAKGEGHEQAMWTDVYVGYELCRPSGARQLGRKPKKTYINTTDLSKRGSGIDENHYRPYSYYGIPSRKQLSVNVKVSPYMLISRDPFTKKSLHTGGA</sequence>